<dbReference type="Proteomes" id="UP000260841">
    <property type="component" value="Unassembled WGS sequence"/>
</dbReference>
<sequence>MNTVIKINKNELSIDKNTIKFNYDIRDIKVVDNQVIILLSIPFGVDEISNIYAISLDCKIIWKVENRKPNRRNLPFENIFLNNRILTATDFYGKRYFINITNGLIEKTDIVK</sequence>
<reference evidence="1 2" key="1">
    <citation type="submission" date="2018-08" db="EMBL/GenBank/DDBJ databases">
        <title>A genome reference for cultivated species of the human gut microbiota.</title>
        <authorList>
            <person name="Zou Y."/>
            <person name="Xue W."/>
            <person name="Luo G."/>
        </authorList>
    </citation>
    <scope>NUCLEOTIDE SEQUENCE [LARGE SCALE GENOMIC DNA]</scope>
    <source>
        <strain evidence="1 2">OM03-2</strain>
    </source>
</reference>
<evidence type="ECO:0000313" key="1">
    <source>
        <dbReference type="EMBL" id="RGN87784.1"/>
    </source>
</evidence>
<comment type="caution">
    <text evidence="1">The sequence shown here is derived from an EMBL/GenBank/DDBJ whole genome shotgun (WGS) entry which is preliminary data.</text>
</comment>
<evidence type="ECO:0000313" key="2">
    <source>
        <dbReference type="Proteomes" id="UP000260841"/>
    </source>
</evidence>
<proteinExistence type="predicted"/>
<dbReference type="RefSeq" id="WP_117457787.1">
    <property type="nucleotide sequence ID" value="NZ_QSVB01000024.1"/>
</dbReference>
<dbReference type="InterPro" id="IPR058263">
    <property type="entry name" value="DUF7957"/>
</dbReference>
<organism evidence="1 2">
    <name type="scientific">Dorea formicigenerans</name>
    <dbReference type="NCBI Taxonomy" id="39486"/>
    <lineage>
        <taxon>Bacteria</taxon>
        <taxon>Bacillati</taxon>
        <taxon>Bacillota</taxon>
        <taxon>Clostridia</taxon>
        <taxon>Lachnospirales</taxon>
        <taxon>Lachnospiraceae</taxon>
        <taxon>Dorea</taxon>
    </lineage>
</organism>
<gene>
    <name evidence="1" type="ORF">DXB36_15070</name>
</gene>
<dbReference type="Pfam" id="PF25857">
    <property type="entry name" value="DUF7957"/>
    <property type="match status" value="1"/>
</dbReference>
<dbReference type="EMBL" id="QSVB01000024">
    <property type="protein sequence ID" value="RGN87784.1"/>
    <property type="molecule type" value="Genomic_DNA"/>
</dbReference>
<protein>
    <submittedName>
        <fullName evidence="1">Uncharacterized protein</fullName>
    </submittedName>
</protein>
<dbReference type="AlphaFoldDB" id="A0A3E5EGK6"/>
<name>A0A3E5EGK6_9FIRM</name>
<accession>A0A3E5EGK6</accession>